<accession>A0ACA9RAL4</accession>
<evidence type="ECO:0000313" key="2">
    <source>
        <dbReference type="Proteomes" id="UP000789525"/>
    </source>
</evidence>
<protein>
    <submittedName>
        <fullName evidence="1">15872_t:CDS:1</fullName>
    </submittedName>
</protein>
<proteinExistence type="predicted"/>
<gene>
    <name evidence="1" type="ORF">ACOLOM_LOCUS14428</name>
</gene>
<reference evidence="1" key="1">
    <citation type="submission" date="2021-06" db="EMBL/GenBank/DDBJ databases">
        <authorList>
            <person name="Kallberg Y."/>
            <person name="Tangrot J."/>
            <person name="Rosling A."/>
        </authorList>
    </citation>
    <scope>NUCLEOTIDE SEQUENCE</scope>
    <source>
        <strain evidence="1">CL356</strain>
    </source>
</reference>
<keyword evidence="2" id="KW-1185">Reference proteome</keyword>
<name>A0ACA9RAL4_9GLOM</name>
<feature type="non-terminal residue" evidence="1">
    <location>
        <position position="1"/>
    </location>
</feature>
<comment type="caution">
    <text evidence="1">The sequence shown here is derived from an EMBL/GenBank/DDBJ whole genome shotgun (WGS) entry which is preliminary data.</text>
</comment>
<dbReference type="EMBL" id="CAJVPT010073907">
    <property type="protein sequence ID" value="CAG8783527.1"/>
    <property type="molecule type" value="Genomic_DNA"/>
</dbReference>
<dbReference type="Proteomes" id="UP000789525">
    <property type="component" value="Unassembled WGS sequence"/>
</dbReference>
<evidence type="ECO:0000313" key="1">
    <source>
        <dbReference type="EMBL" id="CAG8783527.1"/>
    </source>
</evidence>
<feature type="non-terminal residue" evidence="1">
    <location>
        <position position="129"/>
    </location>
</feature>
<sequence length="129" mass="14175">VPGQRIKMAALKSKTAFGSLKEESESTPRRMILGDLNGAPNAQEDPASNKIRKKSTLGPVRSPRPRRRSSLIPQLSPMNKEATKNDPSTKRSPKKSKRNSLLTALTTSRMRPSLLKIGVETPTSSKPSW</sequence>
<organism evidence="1 2">
    <name type="scientific">Acaulospora colombiana</name>
    <dbReference type="NCBI Taxonomy" id="27376"/>
    <lineage>
        <taxon>Eukaryota</taxon>
        <taxon>Fungi</taxon>
        <taxon>Fungi incertae sedis</taxon>
        <taxon>Mucoromycota</taxon>
        <taxon>Glomeromycotina</taxon>
        <taxon>Glomeromycetes</taxon>
        <taxon>Diversisporales</taxon>
        <taxon>Acaulosporaceae</taxon>
        <taxon>Acaulospora</taxon>
    </lineage>
</organism>